<proteinExistence type="predicted"/>
<evidence type="ECO:0000313" key="7">
    <source>
        <dbReference type="Proteomes" id="UP000000844"/>
    </source>
</evidence>
<dbReference type="InterPro" id="IPR032808">
    <property type="entry name" value="DoxX"/>
</dbReference>
<dbReference type="GO" id="GO:0016020">
    <property type="term" value="C:membrane"/>
    <property type="evidence" value="ECO:0007669"/>
    <property type="project" value="UniProtKB-SubCell"/>
</dbReference>
<protein>
    <recommendedName>
        <fullName evidence="8">DoxX family protein</fullName>
    </recommendedName>
</protein>
<evidence type="ECO:0008006" key="8">
    <source>
        <dbReference type="Google" id="ProtNLM"/>
    </source>
</evidence>
<keyword evidence="4 5" id="KW-0472">Membrane</keyword>
<evidence type="ECO:0000256" key="3">
    <source>
        <dbReference type="ARBA" id="ARBA00022989"/>
    </source>
</evidence>
<dbReference type="KEGG" id="sna:Snas_1567"/>
<dbReference type="RefSeq" id="WP_013016841.1">
    <property type="nucleotide sequence ID" value="NC_013947.1"/>
</dbReference>
<feature type="transmembrane region" description="Helical" evidence="5">
    <location>
        <begin position="73"/>
        <end position="91"/>
    </location>
</feature>
<reference evidence="6 7" key="1">
    <citation type="journal article" date="2009" name="Stand. Genomic Sci.">
        <title>Complete genome sequence of Stackebrandtia nassauensis type strain (LLR-40K-21).</title>
        <authorList>
            <person name="Munk C."/>
            <person name="Lapidus A."/>
            <person name="Copeland A."/>
            <person name="Jando M."/>
            <person name="Mayilraj S."/>
            <person name="Glavina Del Rio T."/>
            <person name="Nolan M."/>
            <person name="Chen F."/>
            <person name="Lucas S."/>
            <person name="Tice H."/>
            <person name="Cheng J.F."/>
            <person name="Han C."/>
            <person name="Detter J.C."/>
            <person name="Bruce D."/>
            <person name="Goodwin L."/>
            <person name="Chain P."/>
            <person name="Pitluck S."/>
            <person name="Goker M."/>
            <person name="Ovchinikova G."/>
            <person name="Pati A."/>
            <person name="Ivanova N."/>
            <person name="Mavromatis K."/>
            <person name="Chen A."/>
            <person name="Palaniappan K."/>
            <person name="Land M."/>
            <person name="Hauser L."/>
            <person name="Chang Y.J."/>
            <person name="Jeffries C.D."/>
            <person name="Bristow J."/>
            <person name="Eisen J.A."/>
            <person name="Markowitz V."/>
            <person name="Hugenholtz P."/>
            <person name="Kyrpides N.C."/>
            <person name="Klenk H.P."/>
        </authorList>
    </citation>
    <scope>NUCLEOTIDE SEQUENCE [LARGE SCALE GENOMIC DNA]</scope>
    <source>
        <strain evidence="7">DSM 44728 / CIP 108903 / NRRL B-16338 / NBRC 102104 / LLR-40K-21</strain>
    </source>
</reference>
<dbReference type="OrthoDB" id="3790625at2"/>
<dbReference type="STRING" id="446470.Snas_1567"/>
<sequence length="127" mass="13258">MNTALWIVTGILAAAFAFAGSTKLFIPREKLMKAPGAGWVEDFSAGFIKLLAVVEILGALGLILPAVTGIAPILVPLAAVGLGLIMVGAAVVETRRQEVKHALVNLVYLALLAFVAWGRFGPESFTG</sequence>
<keyword evidence="3 5" id="KW-1133">Transmembrane helix</keyword>
<feature type="transmembrane region" description="Helical" evidence="5">
    <location>
        <begin position="103"/>
        <end position="120"/>
    </location>
</feature>
<evidence type="ECO:0000313" key="6">
    <source>
        <dbReference type="EMBL" id="ADD41270.1"/>
    </source>
</evidence>
<gene>
    <name evidence="6" type="ordered locus">Snas_1567</name>
</gene>
<dbReference type="Proteomes" id="UP000000844">
    <property type="component" value="Chromosome"/>
</dbReference>
<evidence type="ECO:0000256" key="4">
    <source>
        <dbReference type="ARBA" id="ARBA00023136"/>
    </source>
</evidence>
<dbReference type="EMBL" id="CP001778">
    <property type="protein sequence ID" value="ADD41270.1"/>
    <property type="molecule type" value="Genomic_DNA"/>
</dbReference>
<keyword evidence="2 5" id="KW-0812">Transmembrane</keyword>
<organism evidence="6 7">
    <name type="scientific">Stackebrandtia nassauensis (strain DSM 44728 / CIP 108903 / NRRL B-16338 / NBRC 102104 / LLR-40K-21)</name>
    <dbReference type="NCBI Taxonomy" id="446470"/>
    <lineage>
        <taxon>Bacteria</taxon>
        <taxon>Bacillati</taxon>
        <taxon>Actinomycetota</taxon>
        <taxon>Actinomycetes</taxon>
        <taxon>Glycomycetales</taxon>
        <taxon>Glycomycetaceae</taxon>
        <taxon>Stackebrandtia</taxon>
    </lineage>
</organism>
<accession>D3PWB3</accession>
<dbReference type="Pfam" id="PF13564">
    <property type="entry name" value="DoxX_2"/>
    <property type="match status" value="1"/>
</dbReference>
<feature type="transmembrane region" description="Helical" evidence="5">
    <location>
        <begin position="6"/>
        <end position="26"/>
    </location>
</feature>
<evidence type="ECO:0000256" key="5">
    <source>
        <dbReference type="SAM" id="Phobius"/>
    </source>
</evidence>
<evidence type="ECO:0000256" key="1">
    <source>
        <dbReference type="ARBA" id="ARBA00004141"/>
    </source>
</evidence>
<comment type="subcellular location">
    <subcellularLocation>
        <location evidence="1">Membrane</location>
        <topology evidence="1">Multi-pass membrane protein</topology>
    </subcellularLocation>
</comment>
<dbReference type="HOGENOM" id="CLU_126433_0_1_11"/>
<dbReference type="AlphaFoldDB" id="D3PWB3"/>
<keyword evidence="7" id="KW-1185">Reference proteome</keyword>
<dbReference type="eggNOG" id="ENOG5032SEJ">
    <property type="taxonomic scope" value="Bacteria"/>
</dbReference>
<feature type="transmembrane region" description="Helical" evidence="5">
    <location>
        <begin position="47"/>
        <end position="67"/>
    </location>
</feature>
<name>D3PWB3_STANL</name>
<evidence type="ECO:0000256" key="2">
    <source>
        <dbReference type="ARBA" id="ARBA00022692"/>
    </source>
</evidence>